<dbReference type="Pfam" id="PF04855">
    <property type="entry name" value="SNF5"/>
    <property type="match status" value="1"/>
</dbReference>
<feature type="domain" description="PITH" evidence="6">
    <location>
        <begin position="1305"/>
        <end position="1486"/>
    </location>
</feature>
<dbReference type="SUPFAM" id="SSF49785">
    <property type="entry name" value="Galactose-binding domain-like"/>
    <property type="match status" value="1"/>
</dbReference>
<sequence length="1506" mass="165786">MRSLRWARAALRAPQALRSYTTNASLEAAAHVPAFSIPEEPIAIEHADEATAQASEAQRRANYQYTHPEEAKNELERQIRKMHHTLYEELGGLASTQSRDTSFRPFKLRTQPIEGYELTLSHLLAATAQMGHAKQHVKHSYGPLLYGYRHGQAIIDVERATLPALRRAVQVVRQIAENDGIILIVGTRPNLRSVVRSAVERLGANGFHVSVDRWTPGVLTNASKLLASATQYSVQRSRKEGSEEAMPNMSRLAATTYRPDLVIVLNPTENEHALREATQANVPTMAIVDTNVDPRAVTYAIPANDDSPRVAELVLGVLSKAGEDGLRRRCAAVEAWDKDQRRHRRRAAQASSSRADQRRSDSDVDRSGVSPYGGDASLTTTPPPGTAPTSQAGPSTLTMPPNASDTNLSSHARPPPTTVAPMNPGAPPSMGGSHFLSSVGSFAPNFLGTPTMPSAEHDTNKTTAKKPKGPSRPVGRPPLAGRATGARRGRPPRNPRPPTEEAASMPASSTAPRPPGVSMMQPGWTPVLTMPQQQALLSRAVQVSKAQNQASFTPFHALMQMGSPTENLRYWPELPTPQRDRPLVDGGIPPLTNVAGIPITTHNTQLTKLPIPLPEAADDVYKPLTEKDTEELRTILENDASFRARMTQQQKAMDTELYVRVARLMQPTRPLPWWETSALPDAPKPPSESLRLIYPVQRQRALEQGVRGVRPVVPLDVDEVAHAHALYVPIRLELEHEPYKLRDTFVWNAAEPDSAMDIFAVGLCEDLGVPTSVFVELIKSSIQWQVQEYTTAMALRAVEAAPEANVEGRGQCTETQRIAWDALRTYVWAAGTKPAPPIDEETPSTIDEQDELRIVIKVDILVGATHLVDQFEWDLRANDTVAAERFAQAYTADLGLGGEFTTAVAHSIREQVGTHIRWLTLLGYPFHKLTQMDEEVRTSFLPPLAPEHSARPREAVDRFTPKLVQLHPSDVAMMEREYDRDVRRKRRQTKGRRGATTIDHEPQRTIRSLPLWGLQGATPDLEKPPVLHARRAAAAAAASMLMHESSAHDDRASPAPPTTKRVKQEYQDMLFRYPGGLGPIMLRRTASAPRYGGAWAAHTAAATSATAAATNTASTTPMTSGAEPKNAFHVPPRHVRPEDLERQHPTMIHGQWHCANCGMPGDMDAARRKGPAGEKTLCGPCGKYYHRHRRVPNVKYTLDADYHRGSDDEAASSTPPSWLTQAVEHCRTKYPTDRFHVQPRIRPADIPPDGDDWRIKCVDCPGKVYKPGPGESLANFEIHLKNRSHRTAVAKRLEKALLAHDDAEHVKQGEGQQDLLFAAVDRDGVSALNAKDERAAAAIIRPYDQRMDETQALESDVDDELLIRIPFVGSVRLRALLVRTGPDAMTPLAIHIYKNIETLDFDDAANETPKPTQKLESIPTTSDVVELPLLAARFSDVQTLTLYIPGSLGGERHAADPHTRFTFLGFRGEARMLQRNGPATIVYEAAPRATDHTRVAGTASGTHPTQ</sequence>
<dbReference type="PROSITE" id="PS00963">
    <property type="entry name" value="RIBOSOMAL_S2_2"/>
    <property type="match status" value="1"/>
</dbReference>
<reference evidence="7 8" key="1">
    <citation type="submission" date="2015-07" db="EMBL/GenBank/DDBJ databases">
        <title>Draft Genome Sequence of Malassezia furfur CBS1878 and Malassezia pachydermatis CBS1879.</title>
        <authorList>
            <person name="Triana S."/>
            <person name="Ohm R."/>
            <person name="Gonzalez A."/>
            <person name="DeCock H."/>
            <person name="Restrepo S."/>
            <person name="Celis A."/>
        </authorList>
    </citation>
    <scope>NUCLEOTIDE SEQUENCE [LARGE SCALE GENOMIC DNA]</scope>
    <source>
        <strain evidence="7 8">CBS 1879</strain>
    </source>
</reference>
<accession>A0A0M8MP34</accession>
<evidence type="ECO:0000256" key="1">
    <source>
        <dbReference type="ARBA" id="ARBA00006242"/>
    </source>
</evidence>
<dbReference type="InterPro" id="IPR001865">
    <property type="entry name" value="Ribosomal_uS2"/>
</dbReference>
<dbReference type="InterPro" id="IPR008979">
    <property type="entry name" value="Galactose-bd-like_sf"/>
</dbReference>
<comment type="caution">
    <text evidence="7">The sequence shown here is derived from an EMBL/GenBank/DDBJ whole genome shotgun (WGS) entry which is preliminary data.</text>
</comment>
<evidence type="ECO:0000256" key="5">
    <source>
        <dbReference type="SAM" id="MobiDB-lite"/>
    </source>
</evidence>
<evidence type="ECO:0000313" key="7">
    <source>
        <dbReference type="EMBL" id="KOS14007.1"/>
    </source>
</evidence>
<dbReference type="CDD" id="cd01425">
    <property type="entry name" value="RPS2"/>
    <property type="match status" value="1"/>
</dbReference>
<evidence type="ECO:0000256" key="4">
    <source>
        <dbReference type="RuleBase" id="RU003631"/>
    </source>
</evidence>
<dbReference type="GO" id="GO:0006338">
    <property type="term" value="P:chromatin remodeling"/>
    <property type="evidence" value="ECO:0007669"/>
    <property type="project" value="InterPro"/>
</dbReference>
<feature type="compositionally biased region" description="Polar residues" evidence="5">
    <location>
        <begin position="395"/>
        <end position="410"/>
    </location>
</feature>
<dbReference type="GO" id="GO:0006412">
    <property type="term" value="P:translation"/>
    <property type="evidence" value="ECO:0007669"/>
    <property type="project" value="InterPro"/>
</dbReference>
<protein>
    <submittedName>
        <fullName evidence="7">Snf5-domain-containing protein</fullName>
    </submittedName>
</protein>
<comment type="similarity">
    <text evidence="1 4">Belongs to the universal ribosomal protein uS2 family.</text>
</comment>
<evidence type="ECO:0000256" key="3">
    <source>
        <dbReference type="ARBA" id="ARBA00023274"/>
    </source>
</evidence>
<dbReference type="PRINTS" id="PR00395">
    <property type="entry name" value="RIBOSOMALS2"/>
</dbReference>
<name>A0A0M8MP34_9BASI</name>
<dbReference type="FunFam" id="3.40.50.10490:FF:000050">
    <property type="entry name" value="Related to MRP4-mitochondrial ribosomal protein, small subunit"/>
    <property type="match status" value="1"/>
</dbReference>
<dbReference type="GO" id="GO:0000228">
    <property type="term" value="C:nuclear chromosome"/>
    <property type="evidence" value="ECO:0007669"/>
    <property type="project" value="InterPro"/>
</dbReference>
<organism evidence="7 8">
    <name type="scientific">Malassezia pachydermatis</name>
    <dbReference type="NCBI Taxonomy" id="77020"/>
    <lineage>
        <taxon>Eukaryota</taxon>
        <taxon>Fungi</taxon>
        <taxon>Dikarya</taxon>
        <taxon>Basidiomycota</taxon>
        <taxon>Ustilaginomycotina</taxon>
        <taxon>Malasseziomycetes</taxon>
        <taxon>Malasseziales</taxon>
        <taxon>Malasseziaceae</taxon>
        <taxon>Malassezia</taxon>
    </lineage>
</organism>
<dbReference type="RefSeq" id="XP_017991639.1">
    <property type="nucleotide sequence ID" value="XM_018138611.1"/>
</dbReference>
<dbReference type="Proteomes" id="UP000037751">
    <property type="component" value="Unassembled WGS sequence"/>
</dbReference>
<dbReference type="GO" id="GO:0005763">
    <property type="term" value="C:mitochondrial small ribosomal subunit"/>
    <property type="evidence" value="ECO:0007669"/>
    <property type="project" value="TreeGrafter"/>
</dbReference>
<dbReference type="InterPro" id="IPR023591">
    <property type="entry name" value="Ribosomal_uS2_flav_dom_sf"/>
</dbReference>
<dbReference type="NCBIfam" id="TIGR01011">
    <property type="entry name" value="rpsB_bact"/>
    <property type="match status" value="1"/>
</dbReference>
<dbReference type="PANTHER" id="PTHR12534:SF0">
    <property type="entry name" value="SMALL RIBOSOMAL SUBUNIT PROTEIN US2M"/>
    <property type="match status" value="1"/>
</dbReference>
<dbReference type="Gene3D" id="2.60.120.470">
    <property type="entry name" value="PITH domain"/>
    <property type="match status" value="1"/>
</dbReference>
<dbReference type="InterPro" id="IPR006939">
    <property type="entry name" value="SNF5"/>
</dbReference>
<feature type="compositionally biased region" description="Basic residues" evidence="5">
    <location>
        <begin position="983"/>
        <end position="993"/>
    </location>
</feature>
<dbReference type="Gene3D" id="3.40.50.10490">
    <property type="entry name" value="Glucose-6-phosphate isomerase like protein, domain 1"/>
    <property type="match status" value="1"/>
</dbReference>
<dbReference type="GO" id="GO:0003735">
    <property type="term" value="F:structural constituent of ribosome"/>
    <property type="evidence" value="ECO:0007669"/>
    <property type="project" value="InterPro"/>
</dbReference>
<keyword evidence="2 4" id="KW-0689">Ribosomal protein</keyword>
<dbReference type="VEuPathDB" id="FungiDB:Malapachy_4156"/>
<dbReference type="PROSITE" id="PS51532">
    <property type="entry name" value="PITH"/>
    <property type="match status" value="1"/>
</dbReference>
<dbReference type="OrthoDB" id="2320368at2759"/>
<feature type="region of interest" description="Disordered" evidence="5">
    <location>
        <begin position="337"/>
        <end position="516"/>
    </location>
</feature>
<dbReference type="Pfam" id="PF06201">
    <property type="entry name" value="PITH"/>
    <property type="match status" value="1"/>
</dbReference>
<feature type="region of interest" description="Disordered" evidence="5">
    <location>
        <begin position="978"/>
        <end position="998"/>
    </location>
</feature>
<keyword evidence="3 4" id="KW-0687">Ribonucleoprotein</keyword>
<dbReference type="SUPFAM" id="SSF52313">
    <property type="entry name" value="Ribosomal protein S2"/>
    <property type="match status" value="1"/>
</dbReference>
<keyword evidence="8" id="KW-1185">Reference proteome</keyword>
<proteinExistence type="inferred from homology"/>
<dbReference type="STRING" id="77020.A0A0M8MP34"/>
<dbReference type="GeneID" id="28730487"/>
<gene>
    <name evidence="7" type="ORF">Malapachy_4156</name>
</gene>
<evidence type="ECO:0000256" key="2">
    <source>
        <dbReference type="ARBA" id="ARBA00022980"/>
    </source>
</evidence>
<dbReference type="InterPro" id="IPR018130">
    <property type="entry name" value="Ribosomal_uS2_CS"/>
</dbReference>
<evidence type="ECO:0000313" key="8">
    <source>
        <dbReference type="Proteomes" id="UP000037751"/>
    </source>
</evidence>
<evidence type="ECO:0000259" key="6">
    <source>
        <dbReference type="PROSITE" id="PS51532"/>
    </source>
</evidence>
<dbReference type="PANTHER" id="PTHR12534">
    <property type="entry name" value="30S RIBOSOMAL PROTEIN S2 PROKARYOTIC AND ORGANELLAR"/>
    <property type="match status" value="1"/>
</dbReference>
<dbReference type="InterPro" id="IPR010400">
    <property type="entry name" value="PITH_dom"/>
</dbReference>
<dbReference type="InterPro" id="IPR037047">
    <property type="entry name" value="PITH_dom_sf"/>
</dbReference>
<dbReference type="InterPro" id="IPR005706">
    <property type="entry name" value="Ribosomal_uS2_bac/mit/plastid"/>
</dbReference>
<dbReference type="Pfam" id="PF00318">
    <property type="entry name" value="Ribosomal_S2"/>
    <property type="match status" value="1"/>
</dbReference>
<dbReference type="HAMAP" id="MF_00291_B">
    <property type="entry name" value="Ribosomal_uS2_B"/>
    <property type="match status" value="1"/>
</dbReference>
<dbReference type="EMBL" id="LGAV01000004">
    <property type="protein sequence ID" value="KOS14007.1"/>
    <property type="molecule type" value="Genomic_DNA"/>
</dbReference>
<feature type="compositionally biased region" description="Basic and acidic residues" evidence="5">
    <location>
        <begin position="355"/>
        <end position="366"/>
    </location>
</feature>